<dbReference type="InterPro" id="IPR050230">
    <property type="entry name" value="CALM/Myosin/TropC-like"/>
</dbReference>
<dbReference type="Pfam" id="PF13499">
    <property type="entry name" value="EF-hand_7"/>
    <property type="match status" value="2"/>
</dbReference>
<sequence length="153" mass="17960">MASKLPEHEREDIRNTFELFDADKSGALSREEIAKVVRNTGCNPTEKELEEMFKAIDTDGYGEVQFNQFLEYYAKHFYDPLRNEEQETREAFSMFDLNGDGYIDLHELKTVMTSMGEEKMSEADFREMIKEADVDFNGKVDYAEFTRIMNKKF</sequence>
<dbReference type="InterPro" id="IPR018247">
    <property type="entry name" value="EF_Hand_1_Ca_BS"/>
</dbReference>
<dbReference type="PANTHER" id="PTHR23048">
    <property type="entry name" value="MYOSIN LIGHT CHAIN 1, 3"/>
    <property type="match status" value="1"/>
</dbReference>
<dbReference type="Proteomes" id="UP000507470">
    <property type="component" value="Unassembled WGS sequence"/>
</dbReference>
<name>A0A6J8D1G7_MYTCO</name>
<feature type="domain" description="EF-hand" evidence="4">
    <location>
        <begin position="44"/>
        <end position="79"/>
    </location>
</feature>
<feature type="domain" description="EF-hand" evidence="4">
    <location>
        <begin position="120"/>
        <end position="153"/>
    </location>
</feature>
<evidence type="ECO:0000313" key="6">
    <source>
        <dbReference type="Proteomes" id="UP000507470"/>
    </source>
</evidence>
<proteinExistence type="predicted"/>
<dbReference type="EMBL" id="CACVKT020006451">
    <property type="protein sequence ID" value="CAC5401706.1"/>
    <property type="molecule type" value="Genomic_DNA"/>
</dbReference>
<evidence type="ECO:0000256" key="1">
    <source>
        <dbReference type="ARBA" id="ARBA00022737"/>
    </source>
</evidence>
<dbReference type="SMART" id="SM00054">
    <property type="entry name" value="EFh"/>
    <property type="match status" value="4"/>
</dbReference>
<feature type="domain" description="EF-hand" evidence="4">
    <location>
        <begin position="8"/>
        <end position="43"/>
    </location>
</feature>
<dbReference type="GO" id="GO:0005509">
    <property type="term" value="F:calcium ion binding"/>
    <property type="evidence" value="ECO:0007669"/>
    <property type="project" value="InterPro"/>
</dbReference>
<dbReference type="CDD" id="cd00051">
    <property type="entry name" value="EFh"/>
    <property type="match status" value="2"/>
</dbReference>
<dbReference type="FunFam" id="1.10.238.10:FF:000001">
    <property type="entry name" value="Calmodulin 1"/>
    <property type="match status" value="1"/>
</dbReference>
<evidence type="ECO:0000259" key="4">
    <source>
        <dbReference type="PROSITE" id="PS50222"/>
    </source>
</evidence>
<dbReference type="Gene3D" id="1.10.238.10">
    <property type="entry name" value="EF-hand"/>
    <property type="match status" value="2"/>
</dbReference>
<keyword evidence="2" id="KW-0106">Calcium</keyword>
<gene>
    <name evidence="5" type="ORF">MCOR_35763</name>
</gene>
<dbReference type="PROSITE" id="PS00018">
    <property type="entry name" value="EF_HAND_1"/>
    <property type="match status" value="2"/>
</dbReference>
<dbReference type="GO" id="GO:0016460">
    <property type="term" value="C:myosin II complex"/>
    <property type="evidence" value="ECO:0007669"/>
    <property type="project" value="TreeGrafter"/>
</dbReference>
<dbReference type="AlphaFoldDB" id="A0A6J8D1G7"/>
<evidence type="ECO:0000256" key="2">
    <source>
        <dbReference type="ARBA" id="ARBA00022837"/>
    </source>
</evidence>
<keyword evidence="3" id="KW-0514">Muscle protein</keyword>
<dbReference type="InterPro" id="IPR011992">
    <property type="entry name" value="EF-hand-dom_pair"/>
</dbReference>
<keyword evidence="1" id="KW-0677">Repeat</keyword>
<organism evidence="5 6">
    <name type="scientific">Mytilus coruscus</name>
    <name type="common">Sea mussel</name>
    <dbReference type="NCBI Taxonomy" id="42192"/>
    <lineage>
        <taxon>Eukaryota</taxon>
        <taxon>Metazoa</taxon>
        <taxon>Spiralia</taxon>
        <taxon>Lophotrochozoa</taxon>
        <taxon>Mollusca</taxon>
        <taxon>Bivalvia</taxon>
        <taxon>Autobranchia</taxon>
        <taxon>Pteriomorphia</taxon>
        <taxon>Mytilida</taxon>
        <taxon>Mytiloidea</taxon>
        <taxon>Mytilidae</taxon>
        <taxon>Mytilinae</taxon>
        <taxon>Mytilus</taxon>
    </lineage>
</organism>
<evidence type="ECO:0000313" key="5">
    <source>
        <dbReference type="EMBL" id="CAC5401706.1"/>
    </source>
</evidence>
<accession>A0A6J8D1G7</accession>
<dbReference type="PROSITE" id="PS50222">
    <property type="entry name" value="EF_HAND_2"/>
    <property type="match status" value="4"/>
</dbReference>
<feature type="domain" description="EF-hand" evidence="4">
    <location>
        <begin position="83"/>
        <end position="118"/>
    </location>
</feature>
<dbReference type="SUPFAM" id="SSF47473">
    <property type="entry name" value="EF-hand"/>
    <property type="match status" value="1"/>
</dbReference>
<evidence type="ECO:0000256" key="3">
    <source>
        <dbReference type="ARBA" id="ARBA00023179"/>
    </source>
</evidence>
<dbReference type="OrthoDB" id="26525at2759"/>
<keyword evidence="6" id="KW-1185">Reference proteome</keyword>
<protein>
    <submittedName>
        <fullName evidence="5">CALM</fullName>
    </submittedName>
</protein>
<dbReference type="PANTHER" id="PTHR23048:SF0">
    <property type="entry name" value="CALMODULIN LIKE 3"/>
    <property type="match status" value="1"/>
</dbReference>
<dbReference type="InterPro" id="IPR002048">
    <property type="entry name" value="EF_hand_dom"/>
</dbReference>
<reference evidence="5 6" key="1">
    <citation type="submission" date="2020-06" db="EMBL/GenBank/DDBJ databases">
        <authorList>
            <person name="Li R."/>
            <person name="Bekaert M."/>
        </authorList>
    </citation>
    <scope>NUCLEOTIDE SEQUENCE [LARGE SCALE GENOMIC DNA]</scope>
    <source>
        <strain evidence="6">wild</strain>
    </source>
</reference>